<proteinExistence type="predicted"/>
<evidence type="ECO:0000313" key="1">
    <source>
        <dbReference type="EMBL" id="KAI7813749.1"/>
    </source>
</evidence>
<gene>
    <name evidence="1" type="ORF">IRJ41_000265</name>
</gene>
<name>A0A9W8CBV1_TRIRA</name>
<dbReference type="AlphaFoldDB" id="A0A9W8CBV1"/>
<evidence type="ECO:0000313" key="2">
    <source>
        <dbReference type="Proteomes" id="UP001059041"/>
    </source>
</evidence>
<dbReference type="Proteomes" id="UP001059041">
    <property type="component" value="Linkage Group LG1"/>
</dbReference>
<sequence length="241" mass="26236">MSPLDHYRGRRPTQSTRHRAVAVRSRVGLPIKPDLNALTYDPLGRHSIMNLMDHHSMEDGGSVTHMAAFVVHRDCTFHLGDVDISHIAALPSREVTAPEPIRQERAANGIFHVFVSSLCTSRSASTAVISASPRLGLRPGAGAPRIRCQEVAVLRYDGKFVPIPLSGSAHYGTVHRHPSGTSQAFTIIHQGCSLTVLRSEDLRVEVLIKGMMTSCSKHVVQWGGHVSVMQALICSSVKDAE</sequence>
<reference evidence="1" key="1">
    <citation type="submission" date="2021-02" db="EMBL/GenBank/DDBJ databases">
        <title>Comparative genomics reveals that relaxation of natural selection precedes convergent phenotypic evolution of cavefish.</title>
        <authorList>
            <person name="Peng Z."/>
        </authorList>
    </citation>
    <scope>NUCLEOTIDE SEQUENCE</scope>
    <source>
        <tissue evidence="1">Muscle</tissue>
    </source>
</reference>
<accession>A0A9W8CBV1</accession>
<protein>
    <submittedName>
        <fullName evidence="1">Uncharacterized protein</fullName>
    </submittedName>
</protein>
<comment type="caution">
    <text evidence="1">The sequence shown here is derived from an EMBL/GenBank/DDBJ whole genome shotgun (WGS) entry which is preliminary data.</text>
</comment>
<organism evidence="1 2">
    <name type="scientific">Triplophysa rosa</name>
    <name type="common">Cave loach</name>
    <dbReference type="NCBI Taxonomy" id="992332"/>
    <lineage>
        <taxon>Eukaryota</taxon>
        <taxon>Metazoa</taxon>
        <taxon>Chordata</taxon>
        <taxon>Craniata</taxon>
        <taxon>Vertebrata</taxon>
        <taxon>Euteleostomi</taxon>
        <taxon>Actinopterygii</taxon>
        <taxon>Neopterygii</taxon>
        <taxon>Teleostei</taxon>
        <taxon>Ostariophysi</taxon>
        <taxon>Cypriniformes</taxon>
        <taxon>Nemacheilidae</taxon>
        <taxon>Triplophysa</taxon>
    </lineage>
</organism>
<dbReference type="EMBL" id="JAFHDT010000001">
    <property type="protein sequence ID" value="KAI7813749.1"/>
    <property type="molecule type" value="Genomic_DNA"/>
</dbReference>
<keyword evidence="2" id="KW-1185">Reference proteome</keyword>